<dbReference type="GO" id="GO:0015937">
    <property type="term" value="P:coenzyme A biosynthetic process"/>
    <property type="evidence" value="ECO:0007669"/>
    <property type="project" value="InterPro"/>
</dbReference>
<evidence type="ECO:0000256" key="10">
    <source>
        <dbReference type="ARBA" id="ARBA00022777"/>
    </source>
</evidence>
<evidence type="ECO:0000256" key="16">
    <source>
        <dbReference type="ARBA" id="ARBA00059677"/>
    </source>
</evidence>
<dbReference type="Pfam" id="PF01467">
    <property type="entry name" value="CTP_transf_like"/>
    <property type="match status" value="1"/>
</dbReference>
<comment type="pathway">
    <text evidence="18">Cofactor biosynthesis; coenzyme A biosynthesis; CoA from (R)-pantothenate: step 5/5.</text>
</comment>
<dbReference type="Pfam" id="PF01121">
    <property type="entry name" value="CoaE"/>
    <property type="match status" value="1"/>
</dbReference>
<dbReference type="AlphaFoldDB" id="A0A6P8GZD0"/>
<dbReference type="NCBIfam" id="TIGR00152">
    <property type="entry name" value="dephospho-CoA kinase"/>
    <property type="match status" value="1"/>
</dbReference>
<dbReference type="EC" id="2.7.1.24" evidence="20"/>
<dbReference type="FunFam" id="3.40.50.300:FF:000899">
    <property type="entry name" value="Bifunctional coenzyme A synthase"/>
    <property type="match status" value="1"/>
</dbReference>
<reference evidence="24" key="1">
    <citation type="submission" date="2025-08" db="UniProtKB">
        <authorList>
            <consortium name="RefSeq"/>
        </authorList>
    </citation>
    <scope>IDENTIFICATION</scope>
    <source>
        <tissue evidence="24">Tentacle</tissue>
    </source>
</reference>
<comment type="function">
    <text evidence="16">Bifunctional enzyme that catalyzes the fourth and fifth sequential steps of CoA biosynthetic pathway. The fourth reaction is catalyzed by the phosphopantetheine adenylyltransferase, coded by the coaD domain; the fifth reaction is catalyzed by the dephospho-CoA kinase, coded by the coaE domain. May act as a point of CoA biosynthesis regulation.</text>
</comment>
<keyword evidence="11" id="KW-0067">ATP-binding</keyword>
<dbReference type="FunCoup" id="A0A6P8GZD0">
    <property type="interactions" value="1056"/>
</dbReference>
<keyword evidence="8" id="KW-0548">Nucleotidyltransferase</keyword>
<keyword evidence="6" id="KW-0597">Phosphoprotein</keyword>
<proteinExistence type="inferred from homology"/>
<dbReference type="PROSITE" id="PS51219">
    <property type="entry name" value="DPCK"/>
    <property type="match status" value="1"/>
</dbReference>
<comment type="pathway">
    <text evidence="17">Cofactor biosynthesis; coenzyme A biosynthesis; CoA from (R)-pantothenate: step 4/5.</text>
</comment>
<keyword evidence="12" id="KW-0496">Mitochondrion</keyword>
<keyword evidence="10" id="KW-0418">Kinase</keyword>
<dbReference type="PANTHER" id="PTHR10695:SF46">
    <property type="entry name" value="BIFUNCTIONAL COENZYME A SYNTHASE-RELATED"/>
    <property type="match status" value="1"/>
</dbReference>
<dbReference type="FunFam" id="3.40.50.620:FF:000089">
    <property type="entry name" value="Bifunctional coenzyme A synthase"/>
    <property type="match status" value="1"/>
</dbReference>
<keyword evidence="9" id="KW-0547">Nucleotide-binding</keyword>
<comment type="catalytic activity">
    <reaction evidence="15">
        <text>3'-dephospho-CoA + ATP = ADP + CoA + H(+)</text>
        <dbReference type="Rhea" id="RHEA:18245"/>
        <dbReference type="ChEBI" id="CHEBI:15378"/>
        <dbReference type="ChEBI" id="CHEBI:30616"/>
        <dbReference type="ChEBI" id="CHEBI:57287"/>
        <dbReference type="ChEBI" id="CHEBI:57328"/>
        <dbReference type="ChEBI" id="CHEBI:456216"/>
        <dbReference type="EC" id="2.7.1.24"/>
    </reaction>
    <physiologicalReaction direction="left-to-right" evidence="15">
        <dbReference type="Rhea" id="RHEA:18246"/>
    </physiologicalReaction>
</comment>
<feature type="domain" description="Cytidyltransferase-like" evidence="22">
    <location>
        <begin position="158"/>
        <end position="285"/>
    </location>
</feature>
<evidence type="ECO:0000256" key="7">
    <source>
        <dbReference type="ARBA" id="ARBA00022679"/>
    </source>
</evidence>
<evidence type="ECO:0000313" key="23">
    <source>
        <dbReference type="Proteomes" id="UP000515163"/>
    </source>
</evidence>
<evidence type="ECO:0000256" key="3">
    <source>
        <dbReference type="ARBA" id="ARBA00011245"/>
    </source>
</evidence>
<evidence type="ECO:0000256" key="4">
    <source>
        <dbReference type="ARBA" id="ARBA00012392"/>
    </source>
</evidence>
<evidence type="ECO:0000256" key="15">
    <source>
        <dbReference type="ARBA" id="ARBA00051912"/>
    </source>
</evidence>
<dbReference type="HAMAP" id="MF_00376">
    <property type="entry name" value="Dephospho_CoA_kinase"/>
    <property type="match status" value="1"/>
</dbReference>
<keyword evidence="7" id="KW-0808">Transferase</keyword>
<evidence type="ECO:0000256" key="1">
    <source>
        <dbReference type="ARBA" id="ARBA00004305"/>
    </source>
</evidence>
<evidence type="ECO:0000256" key="2">
    <source>
        <dbReference type="ARBA" id="ARBA00004496"/>
    </source>
</evidence>
<comment type="subunit">
    <text evidence="3">Monomer.</text>
</comment>
<sequence length="535" mass="59347">MFRCGLLVINPSCIKASIPQIIKVASKDIRDVLYVDLFNSKAACLSTTYSLLLQVYGRSHRSLGNVDIKVLLPELGQPKPRVLSKQPDITLVVDFPESSEEDNTLDNIKTWINERFWGLSEVQSRIVHLNKDLSLLSSESSIDLASIPSLKVYDEVALGGTFDRIHDGHRLLLGVACLLCERKITVGLSDGPLLERKVLKELIQSFEERKRIVEELIEDIRPGLQHNIVPLTDPIGPAGTDPNLKCLIVSKETEKGIAFVNEARRKSSLQDLEAHVIDIVTEETAMFTPGKSDDAEKMSSTIERHKLLGKLLRPVKSIPRKRSSERPYIIGLTGGIASGKSAISKRLEKLGAAVINCDLLGHLAYAPGKKAYGQIVESFGEEVLANDGTINRKALGTIVFADKDKLSELNKIVWPEIMNLVEEKISIFASQGAQVCVVEAAVLLEAGWDSVVDEIWVTFVPEGEAINRMLSRDKMNEQQAINRVRAQMSNEDRVSHAHVALSSLWEPEYTQKQVERAWKGLQERITALPSNQSAL</sequence>
<dbReference type="InterPro" id="IPR001977">
    <property type="entry name" value="Depp_CoAkinase"/>
</dbReference>
<keyword evidence="5" id="KW-0963">Cytoplasm</keyword>
<evidence type="ECO:0000256" key="19">
    <source>
        <dbReference type="ARBA" id="ARBA00061673"/>
    </source>
</evidence>
<evidence type="ECO:0000256" key="11">
    <source>
        <dbReference type="ARBA" id="ARBA00022840"/>
    </source>
</evidence>
<dbReference type="RefSeq" id="XP_031548868.1">
    <property type="nucleotide sequence ID" value="XM_031693008.1"/>
</dbReference>
<organism evidence="23 24">
    <name type="scientific">Actinia tenebrosa</name>
    <name type="common">Australian red waratah sea anemone</name>
    <dbReference type="NCBI Taxonomy" id="6105"/>
    <lineage>
        <taxon>Eukaryota</taxon>
        <taxon>Metazoa</taxon>
        <taxon>Cnidaria</taxon>
        <taxon>Anthozoa</taxon>
        <taxon>Hexacorallia</taxon>
        <taxon>Actiniaria</taxon>
        <taxon>Actiniidae</taxon>
        <taxon>Actinia</taxon>
    </lineage>
</organism>
<dbReference type="GO" id="GO:0004140">
    <property type="term" value="F:dephospho-CoA kinase activity"/>
    <property type="evidence" value="ECO:0007669"/>
    <property type="project" value="UniProtKB-EC"/>
</dbReference>
<evidence type="ECO:0000256" key="20">
    <source>
        <dbReference type="ARBA" id="ARBA00066359"/>
    </source>
</evidence>
<dbReference type="InterPro" id="IPR004821">
    <property type="entry name" value="Cyt_trans-like"/>
</dbReference>
<gene>
    <name evidence="24" type="primary">LOC116286485</name>
</gene>
<dbReference type="SUPFAM" id="SSF52374">
    <property type="entry name" value="Nucleotidylyl transferase"/>
    <property type="match status" value="1"/>
</dbReference>
<evidence type="ECO:0000256" key="5">
    <source>
        <dbReference type="ARBA" id="ARBA00022490"/>
    </source>
</evidence>
<keyword evidence="13" id="KW-0511">Multifunctional enzyme</keyword>
<dbReference type="InParanoid" id="A0A6P8GZD0"/>
<dbReference type="Gene3D" id="3.40.50.300">
    <property type="entry name" value="P-loop containing nucleotide triphosphate hydrolases"/>
    <property type="match status" value="1"/>
</dbReference>
<evidence type="ECO:0000256" key="8">
    <source>
        <dbReference type="ARBA" id="ARBA00022695"/>
    </source>
</evidence>
<dbReference type="GO" id="GO:0004595">
    <property type="term" value="F:pantetheine-phosphate adenylyltransferase activity"/>
    <property type="evidence" value="ECO:0007669"/>
    <property type="project" value="UniProtKB-EC"/>
</dbReference>
<comment type="similarity">
    <text evidence="19">In the central section; belongs to the eukaryotic CoaD family.</text>
</comment>
<dbReference type="KEGG" id="aten:116286485"/>
<dbReference type="PANTHER" id="PTHR10695">
    <property type="entry name" value="DEPHOSPHO-COA KINASE-RELATED"/>
    <property type="match status" value="1"/>
</dbReference>
<evidence type="ECO:0000256" key="13">
    <source>
        <dbReference type="ARBA" id="ARBA00023268"/>
    </source>
</evidence>
<dbReference type="OrthoDB" id="330671at2759"/>
<protein>
    <recommendedName>
        <fullName evidence="21">Bifunctional coenzyme A synthase</fullName>
        <ecNumber evidence="20">2.7.1.24</ecNumber>
        <ecNumber evidence="4">2.7.7.3</ecNumber>
    </recommendedName>
</protein>
<dbReference type="EC" id="2.7.7.3" evidence="4"/>
<comment type="catalytic activity">
    <reaction evidence="14">
        <text>(R)-4'-phosphopantetheine + ATP + H(+) = 3'-dephospho-CoA + diphosphate</text>
        <dbReference type="Rhea" id="RHEA:19801"/>
        <dbReference type="ChEBI" id="CHEBI:15378"/>
        <dbReference type="ChEBI" id="CHEBI:30616"/>
        <dbReference type="ChEBI" id="CHEBI:33019"/>
        <dbReference type="ChEBI" id="CHEBI:57328"/>
        <dbReference type="ChEBI" id="CHEBI:61723"/>
        <dbReference type="EC" id="2.7.7.3"/>
    </reaction>
    <physiologicalReaction direction="left-to-right" evidence="14">
        <dbReference type="Rhea" id="RHEA:19802"/>
    </physiologicalReaction>
</comment>
<dbReference type="CDD" id="cd02022">
    <property type="entry name" value="DPCK"/>
    <property type="match status" value="1"/>
</dbReference>
<dbReference type="InterPro" id="IPR014729">
    <property type="entry name" value="Rossmann-like_a/b/a_fold"/>
</dbReference>
<dbReference type="InterPro" id="IPR027417">
    <property type="entry name" value="P-loop_NTPase"/>
</dbReference>
<evidence type="ECO:0000256" key="9">
    <source>
        <dbReference type="ARBA" id="ARBA00022741"/>
    </source>
</evidence>
<evidence type="ECO:0000256" key="14">
    <source>
        <dbReference type="ARBA" id="ARBA00051310"/>
    </source>
</evidence>
<dbReference type="SUPFAM" id="SSF52540">
    <property type="entry name" value="P-loop containing nucleoside triphosphate hydrolases"/>
    <property type="match status" value="1"/>
</dbReference>
<dbReference type="Gene3D" id="3.40.50.620">
    <property type="entry name" value="HUPs"/>
    <property type="match status" value="1"/>
</dbReference>
<keyword evidence="23" id="KW-1185">Reference proteome</keyword>
<evidence type="ECO:0000256" key="21">
    <source>
        <dbReference type="ARBA" id="ARBA00067394"/>
    </source>
</evidence>
<dbReference type="Proteomes" id="UP000515163">
    <property type="component" value="Unplaced"/>
</dbReference>
<evidence type="ECO:0000256" key="6">
    <source>
        <dbReference type="ARBA" id="ARBA00022553"/>
    </source>
</evidence>
<name>A0A6P8GZD0_ACTTE</name>
<evidence type="ECO:0000256" key="18">
    <source>
        <dbReference type="ARBA" id="ARBA00060696"/>
    </source>
</evidence>
<evidence type="ECO:0000256" key="17">
    <source>
        <dbReference type="ARBA" id="ARBA00060565"/>
    </source>
</evidence>
<comment type="subcellular location">
    <subcellularLocation>
        <location evidence="2">Cytoplasm</location>
    </subcellularLocation>
    <subcellularLocation>
        <location evidence="1">Mitochondrion matrix</location>
    </subcellularLocation>
</comment>
<evidence type="ECO:0000256" key="12">
    <source>
        <dbReference type="ARBA" id="ARBA00023128"/>
    </source>
</evidence>
<dbReference type="GO" id="GO:0005759">
    <property type="term" value="C:mitochondrial matrix"/>
    <property type="evidence" value="ECO:0007669"/>
    <property type="project" value="UniProtKB-SubCell"/>
</dbReference>
<dbReference type="GO" id="GO:0005524">
    <property type="term" value="F:ATP binding"/>
    <property type="evidence" value="ECO:0007669"/>
    <property type="project" value="UniProtKB-KW"/>
</dbReference>
<dbReference type="GeneID" id="116286485"/>
<evidence type="ECO:0000259" key="22">
    <source>
        <dbReference type="Pfam" id="PF01467"/>
    </source>
</evidence>
<evidence type="ECO:0000313" key="24">
    <source>
        <dbReference type="RefSeq" id="XP_031548868.1"/>
    </source>
</evidence>
<accession>A0A6P8GZD0</accession>